<organism evidence="1">
    <name type="scientific">Bosea sp. NBC_00436</name>
    <dbReference type="NCBI Taxonomy" id="2969620"/>
    <lineage>
        <taxon>Bacteria</taxon>
        <taxon>Pseudomonadati</taxon>
        <taxon>Pseudomonadota</taxon>
        <taxon>Alphaproteobacteria</taxon>
        <taxon>Hyphomicrobiales</taxon>
        <taxon>Boseaceae</taxon>
        <taxon>Bosea</taxon>
    </lineage>
</organism>
<gene>
    <name evidence="1" type="ORF">NWE54_11340</name>
</gene>
<accession>A0A9E8A879</accession>
<dbReference type="Pfam" id="PF03808">
    <property type="entry name" value="Glyco_tran_WecG"/>
    <property type="match status" value="1"/>
</dbReference>
<dbReference type="InterPro" id="IPR004629">
    <property type="entry name" value="WecG_TagA_CpsF"/>
</dbReference>
<evidence type="ECO:0000313" key="1">
    <source>
        <dbReference type="EMBL" id="UZF89330.1"/>
    </source>
</evidence>
<dbReference type="EMBL" id="CP102774">
    <property type="protein sequence ID" value="UZF89330.1"/>
    <property type="molecule type" value="Genomic_DNA"/>
</dbReference>
<dbReference type="AlphaFoldDB" id="A0A9E8A879"/>
<protein>
    <submittedName>
        <fullName evidence="1">Uncharacterized protein</fullName>
    </submittedName>
</protein>
<name>A0A9E8A879_9HYPH</name>
<dbReference type="GO" id="GO:0016740">
    <property type="term" value="F:transferase activity"/>
    <property type="evidence" value="ECO:0007669"/>
    <property type="project" value="InterPro"/>
</dbReference>
<reference evidence="1" key="1">
    <citation type="submission" date="2022-08" db="EMBL/GenBank/DDBJ databases">
        <title>Complete Genome Sequences of 2 Bosea sp. soil isolates.</title>
        <authorList>
            <person name="Alvarez Arevalo M."/>
            <person name="Sterndorff E.B."/>
            <person name="Faurdal D."/>
            <person name="Joergensen T.S."/>
            <person name="Weber T."/>
        </authorList>
    </citation>
    <scope>NUCLEOTIDE SEQUENCE</scope>
    <source>
        <strain evidence="1">NBC_00436</strain>
    </source>
</reference>
<proteinExistence type="predicted"/>
<sequence>MAEFLTDCAGRSRTVFCFGGDSRTIYAVRDRIEAGFPALCITGICDADFAGQVDRAVLGHIAAARADVVVTDLPETRFRQFCAQCNAAGIGGARINLRGSFADFAFGRRSRFLGSGPTSLPMTGLHRFEAATTAGFQFARIILVQALGRALPSLAAGHRTGRQPERSGRG</sequence>